<dbReference type="InterPro" id="IPR036291">
    <property type="entry name" value="NAD(P)-bd_dom_sf"/>
</dbReference>
<dbReference type="EMBL" id="MAAO01000008">
    <property type="protein sequence ID" value="OUR95407.1"/>
    <property type="molecule type" value="Genomic_DNA"/>
</dbReference>
<comment type="caution">
    <text evidence="1">The sequence shown here is derived from an EMBL/GenBank/DDBJ whole genome shotgun (WGS) entry which is preliminary data.</text>
</comment>
<evidence type="ECO:0000313" key="2">
    <source>
        <dbReference type="Proteomes" id="UP000196531"/>
    </source>
</evidence>
<gene>
    <name evidence="1" type="ORF">A9Q84_16365</name>
</gene>
<organism evidence="1 2">
    <name type="scientific">Halobacteriovorax marinus</name>
    <dbReference type="NCBI Taxonomy" id="97084"/>
    <lineage>
        <taxon>Bacteria</taxon>
        <taxon>Pseudomonadati</taxon>
        <taxon>Bdellovibrionota</taxon>
        <taxon>Bacteriovoracia</taxon>
        <taxon>Bacteriovoracales</taxon>
        <taxon>Halobacteriovoraceae</taxon>
        <taxon>Halobacteriovorax</taxon>
    </lineage>
</organism>
<evidence type="ECO:0008006" key="3">
    <source>
        <dbReference type="Google" id="ProtNLM"/>
    </source>
</evidence>
<name>A0A1Y5F4C2_9BACT</name>
<sequence length="248" mass="28245">MKDERITIIGKGWLGTILYNELVNNGHTDIICTKRHIEKPIKHCMKFDLEQESLPDKLIGSILYFLIPIKATTAFLSSFCQLLDKIPKSTHFVFLGSTAVYSEEQGDCTEEVLPIANSSRAQSLIDFENEIIKRIENFTIIRSGGQYGFGRFPANSLKNKNNLDGSKLVNVIHGTDLVRILTLLISTQQRPRIINAVSPNHPMKKDFYQQQAMSLGFELHCFDERKLLPNGKVINSNYLKSIHFKFEN</sequence>
<accession>A0A1Y5F4C2</accession>
<dbReference type="AlphaFoldDB" id="A0A1Y5F4C2"/>
<dbReference type="Gene3D" id="3.40.50.720">
    <property type="entry name" value="NAD(P)-binding Rossmann-like Domain"/>
    <property type="match status" value="1"/>
</dbReference>
<dbReference type="SUPFAM" id="SSF51735">
    <property type="entry name" value="NAD(P)-binding Rossmann-fold domains"/>
    <property type="match status" value="1"/>
</dbReference>
<protein>
    <recommendedName>
        <fullName evidence="3">NAD-dependent epimerase/dehydratase domain-containing protein</fullName>
    </recommendedName>
</protein>
<proteinExistence type="predicted"/>
<evidence type="ECO:0000313" key="1">
    <source>
        <dbReference type="EMBL" id="OUR95407.1"/>
    </source>
</evidence>
<reference evidence="2" key="1">
    <citation type="journal article" date="2017" name="Proc. Natl. Acad. Sci. U.S.A.">
        <title>Simulation of Deepwater Horizon oil plume reveals substrate specialization within a complex community of hydrocarbon-degraders.</title>
        <authorList>
            <person name="Hu P."/>
            <person name="Dubinsky E.A."/>
            <person name="Probst A.J."/>
            <person name="Wang J."/>
            <person name="Sieber C.M.K."/>
            <person name="Tom L.M."/>
            <person name="Gardinali P."/>
            <person name="Banfield J.F."/>
            <person name="Atlas R.M."/>
            <person name="Andersen G.L."/>
        </authorList>
    </citation>
    <scope>NUCLEOTIDE SEQUENCE [LARGE SCALE GENOMIC DNA]</scope>
</reference>
<dbReference type="Proteomes" id="UP000196531">
    <property type="component" value="Unassembled WGS sequence"/>
</dbReference>